<reference evidence="4" key="2">
    <citation type="journal article" date="2023" name="Nat. Commun.">
        <title>Cultivation of marine bacteria of the SAR202 clade.</title>
        <authorList>
            <person name="Lim Y."/>
            <person name="Seo J.H."/>
            <person name="Giovannoni S.J."/>
            <person name="Kang I."/>
            <person name="Cho J.C."/>
        </authorList>
    </citation>
    <scope>NUCLEOTIDE SEQUENCE</scope>
    <source>
        <strain evidence="4">JH1073</strain>
    </source>
</reference>
<protein>
    <submittedName>
        <fullName evidence="4">Ldh family oxidoreductase</fullName>
    </submittedName>
</protein>
<reference evidence="5" key="3">
    <citation type="submission" date="2023-06" db="EMBL/GenBank/DDBJ databases">
        <title>Pangenomics reveal diversification of enzyme families and niche specialization in globally abundant SAR202 bacteria.</title>
        <authorList>
            <person name="Saw J.H.W."/>
        </authorList>
    </citation>
    <scope>NUCLEOTIDE SEQUENCE [LARGE SCALE GENOMIC DNA]</scope>
    <source>
        <strain evidence="5">JH1073</strain>
    </source>
</reference>
<organism evidence="4 5">
    <name type="scientific">Candidatus Lucifugimonas marina</name>
    <dbReference type="NCBI Taxonomy" id="3038979"/>
    <lineage>
        <taxon>Bacteria</taxon>
        <taxon>Bacillati</taxon>
        <taxon>Chloroflexota</taxon>
        <taxon>Dehalococcoidia</taxon>
        <taxon>SAR202 cluster</taxon>
        <taxon>Candidatus Lucifugimonadales</taxon>
        <taxon>Candidatus Lucifugimonadaceae</taxon>
        <taxon>Candidatus Lucifugimonas</taxon>
    </lineage>
</organism>
<dbReference type="Proteomes" id="UP001321249">
    <property type="component" value="Unassembled WGS sequence"/>
</dbReference>
<evidence type="ECO:0000256" key="1">
    <source>
        <dbReference type="ARBA" id="ARBA00006056"/>
    </source>
</evidence>
<keyword evidence="5" id="KW-1185">Reference proteome</keyword>
<dbReference type="EMBL" id="WMBE01000006">
    <property type="protein sequence ID" value="MDG0868015.1"/>
    <property type="molecule type" value="Genomic_DNA"/>
</dbReference>
<proteinExistence type="inferred from homology"/>
<dbReference type="InterPro" id="IPR003767">
    <property type="entry name" value="Malate/L-lactate_DH-like"/>
</dbReference>
<evidence type="ECO:0000313" key="6">
    <source>
        <dbReference type="Proteomes" id="UP001321249"/>
    </source>
</evidence>
<dbReference type="PANTHER" id="PTHR11091:SF0">
    <property type="entry name" value="MALATE DEHYDROGENASE"/>
    <property type="match status" value="1"/>
</dbReference>
<evidence type="ECO:0000313" key="3">
    <source>
        <dbReference type="EMBL" id="MDG0868015.1"/>
    </source>
</evidence>
<gene>
    <name evidence="3" type="ORF">GKO46_13185</name>
    <name evidence="4" type="ORF">GKO48_12770</name>
</gene>
<dbReference type="Proteomes" id="UP001219901">
    <property type="component" value="Chromosome"/>
</dbReference>
<comment type="similarity">
    <text evidence="1">Belongs to the LDH2/MDH2 oxidoreductase family.</text>
</comment>
<dbReference type="EMBL" id="CP046147">
    <property type="protein sequence ID" value="WFG40441.1"/>
    <property type="molecule type" value="Genomic_DNA"/>
</dbReference>
<dbReference type="Pfam" id="PF02615">
    <property type="entry name" value="Ldh_2"/>
    <property type="match status" value="1"/>
</dbReference>
<sequence length="364" mass="38852">MLKHFQVPDDIAVRVDVDKLRSATEQIFMKCGVPESEAKLGADVLMFADESGIDTHGVSNMLRSYVTGYNSDALNPTPELKIVKETPSTATVDGDGGLGLMIAPKAMEIAIEKAKAVGTGVVAVRNSGHLGAAGYHAMMAAEKDMIGWCMTAGGKSMVPTYGAEPQLGTNPIAFAAPGKNEPTFMFDAAMTSIAGNKIGLAARMGKEMSPGWVANDDGSPDMDGGQFKDLTLGTTRMQLPMGSTRELGSHKGYSLAVMVDILCGQLSFAPGFGTLAQNRRAHFVAAYSVDAFGDVDEFKANMDGMVSGLAATKPMPGEERVFYAGLPEHETRIDRREQGVPLHPEVVDWFRDICGEFEIDFNLA</sequence>
<dbReference type="RefSeq" id="WP_342826947.1">
    <property type="nucleotide sequence ID" value="NZ_CP046146.1"/>
</dbReference>
<dbReference type="InterPro" id="IPR043144">
    <property type="entry name" value="Mal/L-sulf/L-lact_DH-like_ah"/>
</dbReference>
<dbReference type="Gene3D" id="3.30.1370.60">
    <property type="entry name" value="Hypothetical oxidoreductase yiak, domain 2"/>
    <property type="match status" value="1"/>
</dbReference>
<accession>A0AAJ5ZKL3</accession>
<dbReference type="PANTHER" id="PTHR11091">
    <property type="entry name" value="OXIDOREDUCTASE-RELATED"/>
    <property type="match status" value="1"/>
</dbReference>
<dbReference type="SUPFAM" id="SSF89733">
    <property type="entry name" value="L-sulfolactate dehydrogenase-like"/>
    <property type="match status" value="1"/>
</dbReference>
<dbReference type="InterPro" id="IPR043143">
    <property type="entry name" value="Mal/L-sulf/L-lact_DH-like_NADP"/>
</dbReference>
<reference evidence="5 6" key="1">
    <citation type="submission" date="2019-11" db="EMBL/GenBank/DDBJ databases">
        <authorList>
            <person name="Cho J.-C."/>
        </authorList>
    </citation>
    <scope>NUCLEOTIDE SEQUENCE [LARGE SCALE GENOMIC DNA]</scope>
    <source>
        <strain evidence="4 5">JH1073</strain>
        <strain evidence="3 6">JH702</strain>
    </source>
</reference>
<dbReference type="Gene3D" id="1.10.1530.10">
    <property type="match status" value="1"/>
</dbReference>
<name>A0AAJ5ZKL3_9CHLR</name>
<evidence type="ECO:0000313" key="5">
    <source>
        <dbReference type="Proteomes" id="UP001219901"/>
    </source>
</evidence>
<dbReference type="GO" id="GO:0016491">
    <property type="term" value="F:oxidoreductase activity"/>
    <property type="evidence" value="ECO:0007669"/>
    <property type="project" value="UniProtKB-KW"/>
</dbReference>
<keyword evidence="2" id="KW-0560">Oxidoreductase</keyword>
<evidence type="ECO:0000313" key="4">
    <source>
        <dbReference type="EMBL" id="WFG40441.1"/>
    </source>
</evidence>
<dbReference type="AlphaFoldDB" id="A0AAJ5ZKL3"/>
<evidence type="ECO:0000256" key="2">
    <source>
        <dbReference type="ARBA" id="ARBA00023002"/>
    </source>
</evidence>
<dbReference type="InterPro" id="IPR036111">
    <property type="entry name" value="Mal/L-sulfo/L-lacto_DH-like_sf"/>
</dbReference>